<dbReference type="EMBL" id="JAQIZT010000006">
    <property type="protein sequence ID" value="KAJ6992622.1"/>
    <property type="molecule type" value="Genomic_DNA"/>
</dbReference>
<dbReference type="PANTHER" id="PTHR22957">
    <property type="entry name" value="TBC1 DOMAIN FAMILY MEMBER GTPASE-ACTIVATING PROTEIN"/>
    <property type="match status" value="1"/>
</dbReference>
<sequence>MEAYAIYSNGQVKPQFYAFRWITLLLSQEFNFQSILRIWDSLLSNPFGVQDMLLRICCAMLLCMKSRLLSGDFVANLRLLQHYPDINIEYLLQVAQDLSADTSSYSLSLRPHKGSRIHLEVHFFDGIIGLKGLQVRSFQVSLAHSFVKEVLAELHFTKMLMSLIMFFRKSFKLGASIMNHIDAEKTFPMPFLLQSI</sequence>
<organism evidence="2 3">
    <name type="scientific">Populus alba x Populus x berolinensis</name>
    <dbReference type="NCBI Taxonomy" id="444605"/>
    <lineage>
        <taxon>Eukaryota</taxon>
        <taxon>Viridiplantae</taxon>
        <taxon>Streptophyta</taxon>
        <taxon>Embryophyta</taxon>
        <taxon>Tracheophyta</taxon>
        <taxon>Spermatophyta</taxon>
        <taxon>Magnoliopsida</taxon>
        <taxon>eudicotyledons</taxon>
        <taxon>Gunneridae</taxon>
        <taxon>Pentapetalae</taxon>
        <taxon>rosids</taxon>
        <taxon>fabids</taxon>
        <taxon>Malpighiales</taxon>
        <taxon>Salicaceae</taxon>
        <taxon>Saliceae</taxon>
        <taxon>Populus</taxon>
    </lineage>
</organism>
<evidence type="ECO:0000259" key="1">
    <source>
        <dbReference type="PROSITE" id="PS50086"/>
    </source>
</evidence>
<dbReference type="SUPFAM" id="SSF47923">
    <property type="entry name" value="Ypt/Rab-GAP domain of gyp1p"/>
    <property type="match status" value="1"/>
</dbReference>
<dbReference type="InterPro" id="IPR000195">
    <property type="entry name" value="Rab-GAP-TBC_dom"/>
</dbReference>
<dbReference type="GO" id="GO:0006886">
    <property type="term" value="P:intracellular protein transport"/>
    <property type="evidence" value="ECO:0007669"/>
    <property type="project" value="TreeGrafter"/>
</dbReference>
<gene>
    <name evidence="2" type="ORF">NC653_015884</name>
</gene>
<dbReference type="PANTHER" id="PTHR22957:SF495">
    <property type="entry name" value="TBC1 DOMAIN FAMILY MEMBER 13-LIKE ISOFORM X1"/>
    <property type="match status" value="1"/>
</dbReference>
<accession>A0AAD6QLQ2</accession>
<feature type="domain" description="Rab-GAP TBC" evidence="1">
    <location>
        <begin position="1"/>
        <end position="46"/>
    </location>
</feature>
<dbReference type="Gene3D" id="1.10.472.80">
    <property type="entry name" value="Ypt/Rab-GAP domain of gyp1p, domain 3"/>
    <property type="match status" value="1"/>
</dbReference>
<dbReference type="FunFam" id="1.10.472.80:FF:000009">
    <property type="entry name" value="TBC1 domain family member 13"/>
    <property type="match status" value="1"/>
</dbReference>
<dbReference type="PROSITE" id="PS50086">
    <property type="entry name" value="TBC_RABGAP"/>
    <property type="match status" value="1"/>
</dbReference>
<dbReference type="GO" id="GO:0005096">
    <property type="term" value="F:GTPase activator activity"/>
    <property type="evidence" value="ECO:0007669"/>
    <property type="project" value="TreeGrafter"/>
</dbReference>
<evidence type="ECO:0000313" key="2">
    <source>
        <dbReference type="EMBL" id="KAJ6992622.1"/>
    </source>
</evidence>
<name>A0AAD6QLQ2_9ROSI</name>
<dbReference type="AlphaFoldDB" id="A0AAD6QLQ2"/>
<evidence type="ECO:0000313" key="3">
    <source>
        <dbReference type="Proteomes" id="UP001164929"/>
    </source>
</evidence>
<keyword evidence="3" id="KW-1185">Reference proteome</keyword>
<reference evidence="2" key="1">
    <citation type="journal article" date="2023" name="Mol. Ecol. Resour.">
        <title>Chromosome-level genome assembly of a triploid poplar Populus alba 'Berolinensis'.</title>
        <authorList>
            <person name="Chen S."/>
            <person name="Yu Y."/>
            <person name="Wang X."/>
            <person name="Wang S."/>
            <person name="Zhang T."/>
            <person name="Zhou Y."/>
            <person name="He R."/>
            <person name="Meng N."/>
            <person name="Wang Y."/>
            <person name="Liu W."/>
            <person name="Liu Z."/>
            <person name="Liu J."/>
            <person name="Guo Q."/>
            <person name="Huang H."/>
            <person name="Sederoff R.R."/>
            <person name="Wang G."/>
            <person name="Qu G."/>
            <person name="Chen S."/>
        </authorList>
    </citation>
    <scope>NUCLEOTIDE SEQUENCE</scope>
    <source>
        <strain evidence="2">SC-2020</strain>
    </source>
</reference>
<proteinExistence type="predicted"/>
<dbReference type="Proteomes" id="UP001164929">
    <property type="component" value="Chromosome 6"/>
</dbReference>
<comment type="caution">
    <text evidence="2">The sequence shown here is derived from an EMBL/GenBank/DDBJ whole genome shotgun (WGS) entry which is preliminary data.</text>
</comment>
<dbReference type="InterPro" id="IPR035969">
    <property type="entry name" value="Rab-GAP_TBC_sf"/>
</dbReference>
<dbReference type="Pfam" id="PF00566">
    <property type="entry name" value="RabGAP-TBC"/>
    <property type="match status" value="1"/>
</dbReference>
<protein>
    <recommendedName>
        <fullName evidence="1">Rab-GAP TBC domain-containing protein</fullName>
    </recommendedName>
</protein>